<keyword evidence="8" id="KW-1185">Reference proteome</keyword>
<dbReference type="EMBL" id="CP002207">
    <property type="protein sequence ID" value="ADP33750.1"/>
    <property type="molecule type" value="Genomic_DNA"/>
</dbReference>
<feature type="transmembrane region" description="Helical" evidence="5">
    <location>
        <begin position="167"/>
        <end position="188"/>
    </location>
</feature>
<keyword evidence="5" id="KW-1003">Cell membrane</keyword>
<evidence type="ECO:0000256" key="4">
    <source>
        <dbReference type="ARBA" id="ARBA00023136"/>
    </source>
</evidence>
<evidence type="ECO:0000259" key="6">
    <source>
        <dbReference type="PROSITE" id="PS51012"/>
    </source>
</evidence>
<sequence length="250" mass="27595">MINKRAFSALLGMNIKELIRNPLTFFMVLAFPFLFLIMFGVLSSSTGVGTDLFEFIVPGIIVMAFFTLAINGTSTPIIQMRDQGTLRLIGLTEASKLTFVLSQICARFVLAAFQLLVLLSVAYFNGMLQAQNIPQIMLVSLIGLLMLFALGYTVGSMRLSMEAVNGLSGGMLAPLLIVCGLIMPMNLLPSWLETVSKFIPLTYFGELLRYYLNGDAPSLGVLFSYLILIISTILLAFAAIRLFRWDHIRA</sequence>
<comment type="subcellular location">
    <subcellularLocation>
        <location evidence="5">Cell membrane</location>
        <topology evidence="5">Multi-pass membrane protein</topology>
    </subcellularLocation>
    <subcellularLocation>
        <location evidence="1">Membrane</location>
        <topology evidence="1">Multi-pass membrane protein</topology>
    </subcellularLocation>
</comment>
<dbReference type="PROSITE" id="PS51012">
    <property type="entry name" value="ABC_TM2"/>
    <property type="match status" value="1"/>
</dbReference>
<keyword evidence="5" id="KW-0813">Transport</keyword>
<feature type="transmembrane region" description="Helical" evidence="5">
    <location>
        <begin position="136"/>
        <end position="155"/>
    </location>
</feature>
<dbReference type="Proteomes" id="UP000006867">
    <property type="component" value="Chromosome"/>
</dbReference>
<gene>
    <name evidence="7" type="ordered locus">BATR1942_14140</name>
</gene>
<feature type="domain" description="ABC transmembrane type-2" evidence="6">
    <location>
        <begin position="13"/>
        <end position="246"/>
    </location>
</feature>
<feature type="transmembrane region" description="Helical" evidence="5">
    <location>
        <begin position="55"/>
        <end position="78"/>
    </location>
</feature>
<evidence type="ECO:0000256" key="5">
    <source>
        <dbReference type="RuleBase" id="RU361157"/>
    </source>
</evidence>
<proteinExistence type="inferred from homology"/>
<dbReference type="InterPro" id="IPR000412">
    <property type="entry name" value="ABC_2_transport"/>
</dbReference>
<dbReference type="InterPro" id="IPR051784">
    <property type="entry name" value="Nod_factor_ABC_transporter"/>
</dbReference>
<dbReference type="Pfam" id="PF01061">
    <property type="entry name" value="ABC2_membrane"/>
    <property type="match status" value="1"/>
</dbReference>
<dbReference type="RefSeq" id="WP_003327052.1">
    <property type="nucleotide sequence ID" value="NC_014639.1"/>
</dbReference>
<evidence type="ECO:0000313" key="7">
    <source>
        <dbReference type="EMBL" id="ADP33750.1"/>
    </source>
</evidence>
<keyword evidence="2 5" id="KW-0812">Transmembrane</keyword>
<evidence type="ECO:0000256" key="1">
    <source>
        <dbReference type="ARBA" id="ARBA00004141"/>
    </source>
</evidence>
<dbReference type="GeneID" id="92914175"/>
<keyword evidence="3 5" id="KW-1133">Transmembrane helix</keyword>
<feature type="transmembrane region" description="Helical" evidence="5">
    <location>
        <begin position="222"/>
        <end position="243"/>
    </location>
</feature>
<organism evidence="7 8">
    <name type="scientific">Bacillus atrophaeus (strain 1942)</name>
    <dbReference type="NCBI Taxonomy" id="720555"/>
    <lineage>
        <taxon>Bacteria</taxon>
        <taxon>Bacillati</taxon>
        <taxon>Bacillota</taxon>
        <taxon>Bacilli</taxon>
        <taxon>Bacillales</taxon>
        <taxon>Bacillaceae</taxon>
        <taxon>Bacillus</taxon>
    </lineage>
</organism>
<comment type="similarity">
    <text evidence="5">Belongs to the ABC-2 integral membrane protein family.</text>
</comment>
<feature type="transmembrane region" description="Helical" evidence="5">
    <location>
        <begin position="21"/>
        <end position="43"/>
    </location>
</feature>
<dbReference type="InterPro" id="IPR047817">
    <property type="entry name" value="ABC2_TM_bact-type"/>
</dbReference>
<protein>
    <recommendedName>
        <fullName evidence="5">Transport permease protein</fullName>
    </recommendedName>
</protein>
<evidence type="ECO:0000313" key="8">
    <source>
        <dbReference type="Proteomes" id="UP000006867"/>
    </source>
</evidence>
<evidence type="ECO:0000256" key="2">
    <source>
        <dbReference type="ARBA" id="ARBA00022692"/>
    </source>
</evidence>
<dbReference type="InterPro" id="IPR013525">
    <property type="entry name" value="ABC2_TM"/>
</dbReference>
<dbReference type="PANTHER" id="PTHR43229">
    <property type="entry name" value="NODULATION PROTEIN J"/>
    <property type="match status" value="1"/>
</dbReference>
<keyword evidence="4 5" id="KW-0472">Membrane</keyword>
<accession>A0ABM5M0X2</accession>
<dbReference type="PIRSF" id="PIRSF006648">
    <property type="entry name" value="DrrB"/>
    <property type="match status" value="1"/>
</dbReference>
<feature type="transmembrane region" description="Helical" evidence="5">
    <location>
        <begin position="99"/>
        <end position="124"/>
    </location>
</feature>
<name>A0ABM5M0X2_BACA1</name>
<reference evidence="7 8" key="1">
    <citation type="journal article" date="2011" name="Front. Microbiol.">
        <title>Genomic signatures of strain selection and enhancement in Bacillus atrophaeus var. globigii, a historical biowarfare simulant.</title>
        <authorList>
            <person name="Gibbons H.S."/>
            <person name="Broomall S.M."/>
            <person name="McNew L.A."/>
            <person name="Daligault H."/>
            <person name="Chapman C."/>
            <person name="Bruce D."/>
            <person name="Karavis M."/>
            <person name="Krepps M."/>
            <person name="McGregor P.A."/>
            <person name="Hong C."/>
            <person name="Park K.H."/>
            <person name="Akmal A."/>
            <person name="Feldman A."/>
            <person name="Lin J.S."/>
            <person name="Chang W.E."/>
            <person name="Higgs B.W."/>
            <person name="Demirev P."/>
            <person name="Lindquist J."/>
            <person name="Liem A."/>
            <person name="Fochler E."/>
            <person name="Read T.D."/>
            <person name="Tapia R."/>
            <person name="Johnson S."/>
            <person name="Bishop-Lilly K.A."/>
            <person name="Detter C."/>
            <person name="Han C."/>
            <person name="Sozhamannan S."/>
            <person name="Rosenzweig C.N."/>
            <person name="Skowronski E.W."/>
        </authorList>
    </citation>
    <scope>NUCLEOTIDE SEQUENCE [LARGE SCALE GENOMIC DNA]</scope>
    <source>
        <strain evidence="7 8">1942</strain>
    </source>
</reference>
<evidence type="ECO:0000256" key="3">
    <source>
        <dbReference type="ARBA" id="ARBA00022989"/>
    </source>
</evidence>
<dbReference type="PANTHER" id="PTHR43229:SF3">
    <property type="entry name" value="ABC-TYPE MULTIDRUG TRANSPORT SYSTEM, PERMEASE COMPONENT"/>
    <property type="match status" value="1"/>
</dbReference>